<dbReference type="GO" id="GO:0046686">
    <property type="term" value="P:response to cadmium ion"/>
    <property type="evidence" value="ECO:0007669"/>
    <property type="project" value="TreeGrafter"/>
</dbReference>
<dbReference type="Gene3D" id="3.10.180.10">
    <property type="entry name" value="2,3-Dihydroxybiphenyl 1,2-Dioxygenase, domain 1"/>
    <property type="match status" value="1"/>
</dbReference>
<dbReference type="Proteomes" id="UP000680866">
    <property type="component" value="Chromosome"/>
</dbReference>
<dbReference type="AlphaFoldDB" id="A0A810N8E9"/>
<dbReference type="InterPro" id="IPR004360">
    <property type="entry name" value="Glyas_Fos-R_dOase_dom"/>
</dbReference>
<gene>
    <name evidence="3" type="ORF">Prubr_50890</name>
</gene>
<reference evidence="3" key="1">
    <citation type="submission" date="2020-08" db="EMBL/GenBank/DDBJ databases">
        <title>Whole genome shotgun sequence of Polymorphospora rubra NBRC 101157.</title>
        <authorList>
            <person name="Komaki H."/>
            <person name="Tamura T."/>
        </authorList>
    </citation>
    <scope>NUCLEOTIDE SEQUENCE</scope>
    <source>
        <strain evidence="3">NBRC 101157</strain>
    </source>
</reference>
<feature type="region of interest" description="Disordered" evidence="1">
    <location>
        <begin position="118"/>
        <end position="209"/>
    </location>
</feature>
<dbReference type="EMBL" id="AP023359">
    <property type="protein sequence ID" value="BCJ68068.1"/>
    <property type="molecule type" value="Genomic_DNA"/>
</dbReference>
<feature type="compositionally biased region" description="Low complexity" evidence="1">
    <location>
        <begin position="159"/>
        <end position="169"/>
    </location>
</feature>
<organism evidence="3 4">
    <name type="scientific">Polymorphospora rubra</name>
    <dbReference type="NCBI Taxonomy" id="338584"/>
    <lineage>
        <taxon>Bacteria</taxon>
        <taxon>Bacillati</taxon>
        <taxon>Actinomycetota</taxon>
        <taxon>Actinomycetes</taxon>
        <taxon>Micromonosporales</taxon>
        <taxon>Micromonosporaceae</taxon>
        <taxon>Polymorphospora</taxon>
    </lineage>
</organism>
<proteinExistence type="predicted"/>
<feature type="domain" description="VOC" evidence="2">
    <location>
        <begin position="2"/>
        <end position="118"/>
    </location>
</feature>
<dbReference type="NCBIfam" id="NF041414">
    <property type="entry name" value="ArsI_CadI_VOC"/>
    <property type="match status" value="1"/>
</dbReference>
<dbReference type="PANTHER" id="PTHR41294">
    <property type="entry name" value="CADMIUM-INDUCED PROTEIN CADI"/>
    <property type="match status" value="1"/>
</dbReference>
<dbReference type="PROSITE" id="PS51819">
    <property type="entry name" value="VOC"/>
    <property type="match status" value="1"/>
</dbReference>
<sequence>MSRVQLALRVSDLEGSIAFYSKLFDTEPAKRRPGYANFAVENPPLKLVLLEGETDQPTVMDHLGVEVATTEQVDAATRRLTDAGLVTLEENSTECCYALQDKVWVRGPGDEPWEVYTVKADSPTCRRPPKATAAPRPPRSSPPVARLPPATAAPPPESPASQQAPSTSRRPAGVPAPHSDPREDHGRWPRTITYRNGRLQPPGYASRGT</sequence>
<keyword evidence="4" id="KW-1185">Reference proteome</keyword>
<dbReference type="KEGG" id="pry:Prubr_50890"/>
<accession>A0A810N8E9</accession>
<dbReference type="SUPFAM" id="SSF54593">
    <property type="entry name" value="Glyoxalase/Bleomycin resistance protein/Dihydroxybiphenyl dioxygenase"/>
    <property type="match status" value="1"/>
</dbReference>
<dbReference type="InterPro" id="IPR037523">
    <property type="entry name" value="VOC_core"/>
</dbReference>
<dbReference type="InterPro" id="IPR052393">
    <property type="entry name" value="Cadmium-induced_rsp"/>
</dbReference>
<dbReference type="PANTHER" id="PTHR41294:SF1">
    <property type="entry name" value="CADMIUM-INDUCED PROTEIN CADI"/>
    <property type="match status" value="1"/>
</dbReference>
<evidence type="ECO:0000256" key="1">
    <source>
        <dbReference type="SAM" id="MobiDB-lite"/>
    </source>
</evidence>
<name>A0A810N8E9_9ACTN</name>
<dbReference type="InterPro" id="IPR029068">
    <property type="entry name" value="Glyas_Bleomycin-R_OHBP_Dase"/>
</dbReference>
<evidence type="ECO:0000313" key="4">
    <source>
        <dbReference type="Proteomes" id="UP000680866"/>
    </source>
</evidence>
<evidence type="ECO:0000259" key="2">
    <source>
        <dbReference type="PROSITE" id="PS51819"/>
    </source>
</evidence>
<dbReference type="Pfam" id="PF00903">
    <property type="entry name" value="Glyoxalase"/>
    <property type="match status" value="1"/>
</dbReference>
<evidence type="ECO:0000313" key="3">
    <source>
        <dbReference type="EMBL" id="BCJ68068.1"/>
    </source>
</evidence>
<protein>
    <recommendedName>
        <fullName evidence="2">VOC domain-containing protein</fullName>
    </recommendedName>
</protein>
<dbReference type="InterPro" id="IPR049789">
    <property type="entry name" value="ArsI/CadI-like"/>
</dbReference>